<dbReference type="OrthoDB" id="365981at2759"/>
<name>M2WWQ5_GALSU</name>
<dbReference type="InterPro" id="IPR027417">
    <property type="entry name" value="P-loop_NTPase"/>
</dbReference>
<dbReference type="GO" id="GO:0003688">
    <property type="term" value="F:DNA replication origin binding"/>
    <property type="evidence" value="ECO:0007669"/>
    <property type="project" value="TreeGrafter"/>
</dbReference>
<dbReference type="InterPro" id="IPR020796">
    <property type="entry name" value="ORC5"/>
</dbReference>
<dbReference type="RefSeq" id="XP_005704955.1">
    <property type="nucleotide sequence ID" value="XM_005704898.1"/>
</dbReference>
<feature type="domain" description="Origin recognition complex subunit 5 C-terminal" evidence="1">
    <location>
        <begin position="303"/>
        <end position="349"/>
    </location>
</feature>
<evidence type="ECO:0000259" key="1">
    <source>
        <dbReference type="Pfam" id="PF14630"/>
    </source>
</evidence>
<dbReference type="InterPro" id="IPR047088">
    <property type="entry name" value="ORC5_C"/>
</dbReference>
<dbReference type="EMBL" id="KB454520">
    <property type="protein sequence ID" value="EME28435.1"/>
    <property type="molecule type" value="Genomic_DNA"/>
</dbReference>
<dbReference type="eggNOG" id="KOG2543">
    <property type="taxonomic scope" value="Eukaryota"/>
</dbReference>
<dbReference type="GeneID" id="17087269"/>
<dbReference type="Proteomes" id="UP000030680">
    <property type="component" value="Unassembled WGS sequence"/>
</dbReference>
<proteinExistence type="predicted"/>
<dbReference type="KEGG" id="gsl:Gasu_41250"/>
<dbReference type="Gene3D" id="3.40.50.300">
    <property type="entry name" value="P-loop containing nucleotide triphosphate hydrolases"/>
    <property type="match status" value="1"/>
</dbReference>
<organism evidence="2 3">
    <name type="scientific">Galdieria sulphuraria</name>
    <name type="common">Red alga</name>
    <dbReference type="NCBI Taxonomy" id="130081"/>
    <lineage>
        <taxon>Eukaryota</taxon>
        <taxon>Rhodophyta</taxon>
        <taxon>Bangiophyceae</taxon>
        <taxon>Galdieriales</taxon>
        <taxon>Galdieriaceae</taxon>
        <taxon>Galdieria</taxon>
    </lineage>
</organism>
<keyword evidence="3" id="KW-1185">Reference proteome</keyword>
<reference evidence="3" key="1">
    <citation type="journal article" date="2013" name="Science">
        <title>Gene transfer from bacteria and archaea facilitated evolution of an extremophilic eukaryote.</title>
        <authorList>
            <person name="Schonknecht G."/>
            <person name="Chen W.H."/>
            <person name="Ternes C.M."/>
            <person name="Barbier G.G."/>
            <person name="Shrestha R.P."/>
            <person name="Stanke M."/>
            <person name="Brautigam A."/>
            <person name="Baker B.J."/>
            <person name="Banfield J.F."/>
            <person name="Garavito R.M."/>
            <person name="Carr K."/>
            <person name="Wilkerson C."/>
            <person name="Rensing S.A."/>
            <person name="Gagneul D."/>
            <person name="Dickenson N.E."/>
            <person name="Oesterhelt C."/>
            <person name="Lercher M.J."/>
            <person name="Weber A.P."/>
        </authorList>
    </citation>
    <scope>NUCLEOTIDE SEQUENCE [LARGE SCALE GENOMIC DNA]</scope>
    <source>
        <strain evidence="3">074W</strain>
    </source>
</reference>
<dbReference type="PANTHER" id="PTHR12705">
    <property type="entry name" value="ORIGIN RECOGNITION COMPLEX SUBUNIT 5"/>
    <property type="match status" value="1"/>
</dbReference>
<dbReference type="AlphaFoldDB" id="M2WWQ5"/>
<dbReference type="GO" id="GO:0006270">
    <property type="term" value="P:DNA replication initiation"/>
    <property type="evidence" value="ECO:0007669"/>
    <property type="project" value="TreeGrafter"/>
</dbReference>
<gene>
    <name evidence="2" type="ORF">Gasu_41250</name>
</gene>
<evidence type="ECO:0000313" key="2">
    <source>
        <dbReference type="EMBL" id="EME28435.1"/>
    </source>
</evidence>
<dbReference type="SUPFAM" id="SSF52540">
    <property type="entry name" value="P-loop containing nucleoside triphosphate hydrolases"/>
    <property type="match status" value="1"/>
</dbReference>
<evidence type="ECO:0000313" key="3">
    <source>
        <dbReference type="Proteomes" id="UP000030680"/>
    </source>
</evidence>
<dbReference type="OMA" id="QLRRWHG"/>
<dbReference type="GO" id="GO:0005664">
    <property type="term" value="C:nuclear origin of replication recognition complex"/>
    <property type="evidence" value="ECO:0007669"/>
    <property type="project" value="TreeGrafter"/>
</dbReference>
<sequence length="371" mass="43676">MSEQDYEVLQKAFPCRTTQIRDVFVLYKATVLPLLPLYLYGLPSTGKKTVISLCLEALNKRKVEIDCFLCPNERALYESILNRLSNHIPSKANGYQSWKKTERLADFIRHLNEIPCKEPTYLILLHADTLVSICPKALIVLLELEKYSTFRWIHVTLTAYLPWERLKGQLLSFHNVTTPYLIWFPNYQWNECAMILENMLQTDPKYEKLKKPFVRTVLDVLYHAIPYLDQLLTVCQQLFRIYIQPIEEDIHSASFHDASQLYSNILPYLKQRLDGMYCQHQLISDRNENQQSNNHILADEYHLSNTAKLLCIAAYMAAHISSKRDSKIFTKRSTFLKKRRRKNSNYSTQIEDIPFSFERFQSQKIIPAEFY</sequence>
<protein>
    <submittedName>
        <fullName evidence="2">Origin recognition complex subunit 5</fullName>
    </submittedName>
</protein>
<dbReference type="STRING" id="130081.M2WWQ5"/>
<dbReference type="PANTHER" id="PTHR12705:SF0">
    <property type="entry name" value="ORIGIN RECOGNITION COMPLEX SUBUNIT 5"/>
    <property type="match status" value="1"/>
</dbReference>
<accession>M2WWQ5</accession>
<dbReference type="Pfam" id="PF14630">
    <property type="entry name" value="ORC5_C"/>
    <property type="match status" value="1"/>
</dbReference>
<dbReference type="Gramene" id="EME28435">
    <property type="protein sequence ID" value="EME28435"/>
    <property type="gene ID" value="Gasu_41250"/>
</dbReference>